<protein>
    <submittedName>
        <fullName evidence="1">Uncharacterized protein</fullName>
    </submittedName>
</protein>
<evidence type="ECO:0000313" key="2">
    <source>
        <dbReference type="Proteomes" id="UP000034491"/>
    </source>
</evidence>
<reference evidence="1 2" key="1">
    <citation type="submission" date="2015-03" db="EMBL/GenBank/DDBJ databases">
        <title>Genome sequence of Kiloniella sp. P1-1, isolated from the gut microflora of Pacific white shrimp, Penaeus vannamei.</title>
        <authorList>
            <person name="Shao Z."/>
            <person name="Wang L."/>
            <person name="Li X."/>
        </authorList>
    </citation>
    <scope>NUCLEOTIDE SEQUENCE [LARGE SCALE GENOMIC DNA]</scope>
    <source>
        <strain evidence="1 2">P1-1</strain>
    </source>
</reference>
<name>A0A0M2R434_9PROT</name>
<comment type="caution">
    <text evidence="1">The sequence shown here is derived from an EMBL/GenBank/DDBJ whole genome shotgun (WGS) entry which is preliminary data.</text>
</comment>
<dbReference type="Proteomes" id="UP000034491">
    <property type="component" value="Unassembled WGS sequence"/>
</dbReference>
<evidence type="ECO:0000313" key="1">
    <source>
        <dbReference type="EMBL" id="KKJ75174.1"/>
    </source>
</evidence>
<organism evidence="1 2">
    <name type="scientific">Kiloniella litopenaei</name>
    <dbReference type="NCBI Taxonomy" id="1549748"/>
    <lineage>
        <taxon>Bacteria</taxon>
        <taxon>Pseudomonadati</taxon>
        <taxon>Pseudomonadota</taxon>
        <taxon>Alphaproteobacteria</taxon>
        <taxon>Rhodospirillales</taxon>
        <taxon>Kiloniellaceae</taxon>
        <taxon>Kiloniella</taxon>
    </lineage>
</organism>
<dbReference type="EMBL" id="LANI01000041">
    <property type="protein sequence ID" value="KKJ75174.1"/>
    <property type="molecule type" value="Genomic_DNA"/>
</dbReference>
<dbReference type="OrthoDB" id="8012056at2"/>
<dbReference type="AlphaFoldDB" id="A0A0M2R434"/>
<sequence>MPQRAVIHEEAGSQDVLAYELSEKQWYGVIEAAEAKRLKLPCCGVDALPRTPEVRVKHFAHPPYTLENCHAKKKGESHDAIIASIALMARDLGWNVTPEVKFGEIFCDVVCERKASGLRIGFEFETSTRPTAEIEEIDRCLNGTAVSSLHWFFKKGRKGGFPHVKHSNLYSASEVDKGLGYITSKCRNILLEIEEVIILANNIISSLREEGIEYQLNMEAGIPDSLITYPEGKQRPHKVLFRSGNTEVLVPKTAVNANNFVQGEKTAKAQEILISLVRKNLKKGSSVWWDGHPKLLKDSFQRLREDISNVCIRSEMPIGYNSPKQVNSSEPSQYTIEGLQPTSNSHLSPRFDNPEVINNVSENLDFAEMRIKEVKAFLQNHFGSKYCDDLLEKPMAELKGISPREVALQNSQSLEMIQVALGYRDPATKAPIKSIRTLKL</sequence>
<dbReference type="RefSeq" id="WP_046510161.1">
    <property type="nucleotide sequence ID" value="NZ_LANI01000041.1"/>
</dbReference>
<proteinExistence type="predicted"/>
<accession>A0A0M2R434</accession>
<keyword evidence="2" id="KW-1185">Reference proteome</keyword>
<gene>
    <name evidence="1" type="ORF">WH95_19845</name>
</gene>